<reference evidence="3 5" key="3">
    <citation type="submission" date="2018-08" db="EMBL/GenBank/DDBJ databases">
        <title>Recombination of ecologically and evolutionarily significant loci maintains genetic cohesion in the Pseudomonas syringae species complex.</title>
        <authorList>
            <person name="Dillon M."/>
            <person name="Thakur S."/>
            <person name="Almeida R.N.D."/>
            <person name="Weir B.S."/>
            <person name="Guttman D.S."/>
        </authorList>
    </citation>
    <scope>NUCLEOTIDE SEQUENCE [LARGE SCALE GENOMIC DNA]</scope>
    <source>
        <strain evidence="3 5">ICMP 3402</strain>
    </source>
</reference>
<evidence type="ECO:0000313" key="4">
    <source>
        <dbReference type="Proteomes" id="UP000037943"/>
    </source>
</evidence>
<evidence type="ECO:0000313" key="5">
    <source>
        <dbReference type="Proteomes" id="UP000271817"/>
    </source>
</evidence>
<dbReference type="Proteomes" id="UP000271817">
    <property type="component" value="Unassembled WGS sequence"/>
</dbReference>
<gene>
    <name evidence="2" type="ORF">AC499_4999</name>
    <name evidence="3" type="ORF">ALP33_102824</name>
</gene>
<evidence type="ECO:0000313" key="3">
    <source>
        <dbReference type="EMBL" id="RMU22445.1"/>
    </source>
</evidence>
<name>A0AB37R9N3_PSEAV</name>
<dbReference type="AlphaFoldDB" id="A0AB37R9N3"/>
<feature type="compositionally biased region" description="Basic and acidic residues" evidence="1">
    <location>
        <begin position="1"/>
        <end position="10"/>
    </location>
</feature>
<evidence type="ECO:0000313" key="2">
    <source>
        <dbReference type="EMBL" id="KPC16081.1"/>
    </source>
</evidence>
<dbReference type="Proteomes" id="UP000037943">
    <property type="component" value="Unassembled WGS sequence"/>
</dbReference>
<dbReference type="EMBL" id="RBTW01000040">
    <property type="protein sequence ID" value="RMU22445.1"/>
    <property type="molecule type" value="Genomic_DNA"/>
</dbReference>
<dbReference type="EMBL" id="LGLK01000060">
    <property type="protein sequence ID" value="KPC16081.1"/>
    <property type="molecule type" value="Genomic_DNA"/>
</dbReference>
<reference evidence="2" key="1">
    <citation type="submission" date="2015-07" db="EMBL/GenBank/DDBJ databases">
        <authorList>
            <person name="O'Brien H.E."/>
            <person name="Thakur S."/>
            <person name="Gong Y."/>
            <person name="Wang P.W."/>
            <person name="Guttman D.S."/>
        </authorList>
    </citation>
    <scope>NUCLEOTIDE SEQUENCE</scope>
    <source>
        <strain evidence="2">107</strain>
    </source>
</reference>
<proteinExistence type="predicted"/>
<reference evidence="2 4" key="2">
    <citation type="submission" date="2015-10" db="EMBL/GenBank/DDBJ databases">
        <title>Comparative genomics and high-throughput reverse genetic screens identify a new phytobacterial MAMP and an Arabidopsis receptor required for immune elicitation.</title>
        <authorList>
            <person name="Mott G.A."/>
            <person name="Thakur S."/>
            <person name="Wang P.W."/>
            <person name="Desveaux D."/>
            <person name="Guttman D.S."/>
        </authorList>
    </citation>
    <scope>NUCLEOTIDE SEQUENCE [LARGE SCALE GENOMIC DNA]</scope>
    <source>
        <strain evidence="2 4">107</strain>
    </source>
</reference>
<feature type="region of interest" description="Disordered" evidence="1">
    <location>
        <begin position="1"/>
        <end position="23"/>
    </location>
</feature>
<comment type="caution">
    <text evidence="3">The sequence shown here is derived from an EMBL/GenBank/DDBJ whole genome shotgun (WGS) entry which is preliminary data.</text>
</comment>
<sequence>MHLRDEDARRMGGQASSSDSSREAFGLHLEFEVPRLNSTELVRQ</sequence>
<accession>A0AB37R9N3</accession>
<keyword evidence="4" id="KW-1185">Reference proteome</keyword>
<organism evidence="3 5">
    <name type="scientific">Pseudomonas amygdali pv. lachrymans</name>
    <name type="common">Pseudomonas syringae pv. lachrymans</name>
    <dbReference type="NCBI Taxonomy" id="53707"/>
    <lineage>
        <taxon>Bacteria</taxon>
        <taxon>Pseudomonadati</taxon>
        <taxon>Pseudomonadota</taxon>
        <taxon>Gammaproteobacteria</taxon>
        <taxon>Pseudomonadales</taxon>
        <taxon>Pseudomonadaceae</taxon>
        <taxon>Pseudomonas</taxon>
        <taxon>Pseudomonas amygdali</taxon>
    </lineage>
</organism>
<protein>
    <submittedName>
        <fullName evidence="3">Uncharacterized protein</fullName>
    </submittedName>
</protein>
<evidence type="ECO:0000256" key="1">
    <source>
        <dbReference type="SAM" id="MobiDB-lite"/>
    </source>
</evidence>